<keyword evidence="4 13" id="KW-0732">Signal</keyword>
<evidence type="ECO:0000256" key="11">
    <source>
        <dbReference type="PIRSR" id="PIRSR621190-2"/>
    </source>
</evidence>
<dbReference type="InterPro" id="IPR006026">
    <property type="entry name" value="Peptidase_Metallo"/>
</dbReference>
<dbReference type="GO" id="GO:0030198">
    <property type="term" value="P:extracellular matrix organization"/>
    <property type="evidence" value="ECO:0007669"/>
    <property type="project" value="TreeGrafter"/>
</dbReference>
<feature type="binding site" evidence="11">
    <location>
        <position position="233"/>
    </location>
    <ligand>
        <name>Ca(2+)</name>
        <dbReference type="ChEBI" id="CHEBI:29108"/>
        <label>1</label>
    </ligand>
</feature>
<evidence type="ECO:0000256" key="3">
    <source>
        <dbReference type="ARBA" id="ARBA00022723"/>
    </source>
</evidence>
<feature type="binding site" evidence="11">
    <location>
        <position position="228"/>
    </location>
    <ligand>
        <name>Zn(2+)</name>
        <dbReference type="ChEBI" id="CHEBI:29105"/>
        <label>1</label>
    </ligand>
</feature>
<evidence type="ECO:0000256" key="4">
    <source>
        <dbReference type="ARBA" id="ARBA00022729"/>
    </source>
</evidence>
<dbReference type="SUPFAM" id="SSF47090">
    <property type="entry name" value="PGBD-like"/>
    <property type="match status" value="1"/>
</dbReference>
<feature type="binding site" evidence="11">
    <location>
        <position position="268"/>
    </location>
    <ligand>
        <name>Zn(2+)</name>
        <dbReference type="ChEBI" id="CHEBI:29105"/>
        <label>2</label>
        <note>catalytic</note>
    </ligand>
</feature>
<dbReference type="GO" id="GO:0031012">
    <property type="term" value="C:extracellular matrix"/>
    <property type="evidence" value="ECO:0007669"/>
    <property type="project" value="InterPro"/>
</dbReference>
<dbReference type="PANTHER" id="PTHR10201:SF277">
    <property type="entry name" value="OS06G0239100 PROTEIN"/>
    <property type="match status" value="1"/>
</dbReference>
<proteinExistence type="inferred from homology"/>
<keyword evidence="7" id="KW-0482">Metalloprotease</keyword>
<feature type="binding site" evidence="11">
    <location>
        <position position="211"/>
    </location>
    <ligand>
        <name>Ca(2+)</name>
        <dbReference type="ChEBI" id="CHEBI:29108"/>
        <label>3</label>
    </ligand>
</feature>
<dbReference type="PANTHER" id="PTHR10201">
    <property type="entry name" value="MATRIX METALLOPROTEINASE"/>
    <property type="match status" value="1"/>
</dbReference>
<dbReference type="PRINTS" id="PR00138">
    <property type="entry name" value="MATRIXIN"/>
</dbReference>
<accession>A0A9R0Z9S3</accession>
<feature type="binding site" evidence="11">
    <location>
        <position position="230"/>
    </location>
    <ligand>
        <name>Ca(2+)</name>
        <dbReference type="ChEBI" id="CHEBI:29108"/>
        <label>3</label>
    </ligand>
</feature>
<organism evidence="15 16">
    <name type="scientific">Triticum turgidum subsp. durum</name>
    <name type="common">Durum wheat</name>
    <name type="synonym">Triticum durum</name>
    <dbReference type="NCBI Taxonomy" id="4567"/>
    <lineage>
        <taxon>Eukaryota</taxon>
        <taxon>Viridiplantae</taxon>
        <taxon>Streptophyta</taxon>
        <taxon>Embryophyta</taxon>
        <taxon>Tracheophyta</taxon>
        <taxon>Spermatophyta</taxon>
        <taxon>Magnoliopsida</taxon>
        <taxon>Liliopsida</taxon>
        <taxon>Poales</taxon>
        <taxon>Poaceae</taxon>
        <taxon>BOP clade</taxon>
        <taxon>Pooideae</taxon>
        <taxon>Triticodae</taxon>
        <taxon>Triticeae</taxon>
        <taxon>Triticinae</taxon>
        <taxon>Triticum</taxon>
    </lineage>
</organism>
<evidence type="ECO:0000259" key="14">
    <source>
        <dbReference type="SMART" id="SM00235"/>
    </source>
</evidence>
<evidence type="ECO:0000256" key="8">
    <source>
        <dbReference type="ARBA" id="ARBA00023145"/>
    </source>
</evidence>
<dbReference type="AlphaFoldDB" id="A0A9R0Z9S3"/>
<keyword evidence="3 11" id="KW-0479">Metal-binding</keyword>
<dbReference type="GO" id="GO:0008270">
    <property type="term" value="F:zinc ion binding"/>
    <property type="evidence" value="ECO:0007669"/>
    <property type="project" value="InterPro"/>
</dbReference>
<dbReference type="GO" id="GO:0004222">
    <property type="term" value="F:metalloendopeptidase activity"/>
    <property type="evidence" value="ECO:0007669"/>
    <property type="project" value="InterPro"/>
</dbReference>
<evidence type="ECO:0000313" key="16">
    <source>
        <dbReference type="Proteomes" id="UP000324705"/>
    </source>
</evidence>
<dbReference type="EMBL" id="LT934123">
    <property type="protein sequence ID" value="VAI72536.1"/>
    <property type="molecule type" value="Genomic_DNA"/>
</dbReference>
<feature type="binding site" evidence="11">
    <location>
        <position position="218"/>
    </location>
    <ligand>
        <name>Zn(2+)</name>
        <dbReference type="ChEBI" id="CHEBI:29105"/>
        <label>1</label>
    </ligand>
</feature>
<evidence type="ECO:0000256" key="6">
    <source>
        <dbReference type="ARBA" id="ARBA00022833"/>
    </source>
</evidence>
<dbReference type="InterPro" id="IPR036365">
    <property type="entry name" value="PGBD-like_sf"/>
</dbReference>
<protein>
    <recommendedName>
        <fullName evidence="14">Peptidase metallopeptidase domain-containing protein</fullName>
    </recommendedName>
</protein>
<dbReference type="Pfam" id="PF00413">
    <property type="entry name" value="Peptidase_M10"/>
    <property type="match status" value="1"/>
</dbReference>
<feature type="binding site" evidence="11">
    <location>
        <position position="258"/>
    </location>
    <ligand>
        <name>Zn(2+)</name>
        <dbReference type="ChEBI" id="CHEBI:29105"/>
        <label>2</label>
        <note>catalytic</note>
    </ligand>
</feature>
<dbReference type="InterPro" id="IPR024079">
    <property type="entry name" value="MetalloPept_cat_dom_sf"/>
</dbReference>
<keyword evidence="16" id="KW-1185">Reference proteome</keyword>
<evidence type="ECO:0000256" key="9">
    <source>
        <dbReference type="ARBA" id="ARBA00023180"/>
    </source>
</evidence>
<evidence type="ECO:0000256" key="12">
    <source>
        <dbReference type="SAM" id="MobiDB-lite"/>
    </source>
</evidence>
<dbReference type="SUPFAM" id="SSF55486">
    <property type="entry name" value="Metalloproteases ('zincins'), catalytic domain"/>
    <property type="match status" value="1"/>
</dbReference>
<feature type="active site" evidence="10">
    <location>
        <position position="259"/>
    </location>
</feature>
<evidence type="ECO:0000256" key="7">
    <source>
        <dbReference type="ARBA" id="ARBA00023049"/>
    </source>
</evidence>
<dbReference type="SMART" id="SM00235">
    <property type="entry name" value="ZnMc"/>
    <property type="match status" value="1"/>
</dbReference>
<sequence length="347" mass="36199">MAATIRRSVSPLLALLAAAATVLAVLMSAPVSARSLPEGLPDIKPLLSNPWSAFQNLSGCQFGDQRQGLARLKDYLSRFGYLPAPPAKFNDVFDADMESTVAKMMSPRCGVADIINGTSAMGKTVHGRNLYSYFPGSPSWPRSKKSLRYAITAATETTIDRATLSKVFASAFARWSAATTLNFTETASASDADITIGFHSGDHGDGEAFDGPLGTLAHAFSPTDGRFHLDASEAWVAGGDVSRAALDAAVDLESVAVHEIGHLLGLGHSSVEGAIMYPTITSRTQKVELAKDDVDGIQSLYGGNPNFKGVTPPATSSEETHSAAPSALSGPWSGLAVAAALALALSC</sequence>
<comment type="cofactor">
    <cofactor evidence="11">
        <name>Zn(2+)</name>
        <dbReference type="ChEBI" id="CHEBI:29105"/>
    </cofactor>
    <text evidence="11">Binds 2 Zn(2+) ions per subunit.</text>
</comment>
<dbReference type="Proteomes" id="UP000324705">
    <property type="component" value="Chromosome 7A"/>
</dbReference>
<dbReference type="InterPro" id="IPR021190">
    <property type="entry name" value="Pept_M10A"/>
</dbReference>
<feature type="binding site" evidence="11">
    <location>
        <position position="233"/>
    </location>
    <ligand>
        <name>Ca(2+)</name>
        <dbReference type="ChEBI" id="CHEBI:29108"/>
        <label>3</label>
    </ligand>
</feature>
<feature type="chain" id="PRO_5040386740" description="Peptidase metallopeptidase domain-containing protein" evidence="13">
    <location>
        <begin position="25"/>
        <end position="347"/>
    </location>
</feature>
<dbReference type="Gene3D" id="3.40.390.10">
    <property type="entry name" value="Collagenase (Catalytic Domain)"/>
    <property type="match status" value="1"/>
</dbReference>
<feature type="binding site" evidence="11">
    <location>
        <position position="205"/>
    </location>
    <ligand>
        <name>Zn(2+)</name>
        <dbReference type="ChEBI" id="CHEBI:29105"/>
        <label>1</label>
    </ligand>
</feature>
<dbReference type="CDD" id="cd04278">
    <property type="entry name" value="ZnMc_MMP"/>
    <property type="match status" value="1"/>
</dbReference>
<reference evidence="15 16" key="1">
    <citation type="submission" date="2017-09" db="EMBL/GenBank/DDBJ databases">
        <authorList>
            <consortium name="International Durum Wheat Genome Sequencing Consortium (IDWGSC)"/>
            <person name="Milanesi L."/>
        </authorList>
    </citation>
    <scope>NUCLEOTIDE SEQUENCE [LARGE SCALE GENOMIC DNA]</scope>
    <source>
        <strain evidence="16">cv. Svevo</strain>
    </source>
</reference>
<evidence type="ECO:0000256" key="2">
    <source>
        <dbReference type="ARBA" id="ARBA00022670"/>
    </source>
</evidence>
<feature type="binding site" evidence="11">
    <location>
        <position position="262"/>
    </location>
    <ligand>
        <name>Zn(2+)</name>
        <dbReference type="ChEBI" id="CHEBI:29105"/>
        <label>2</label>
        <note>catalytic</note>
    </ligand>
</feature>
<feature type="domain" description="Peptidase metallopeptidase" evidence="14">
    <location>
        <begin position="136"/>
        <end position="303"/>
    </location>
</feature>
<keyword evidence="9" id="KW-0325">Glycoprotein</keyword>
<keyword evidence="6 11" id="KW-0862">Zinc</keyword>
<comment type="cofactor">
    <cofactor evidence="11">
        <name>Ca(2+)</name>
        <dbReference type="ChEBI" id="CHEBI:29108"/>
    </cofactor>
    <text evidence="11">Can bind about 5 Ca(2+) ions per subunit.</text>
</comment>
<evidence type="ECO:0000256" key="13">
    <source>
        <dbReference type="SAM" id="SignalP"/>
    </source>
</evidence>
<keyword evidence="2" id="KW-0645">Protease</keyword>
<dbReference type="FunFam" id="3.40.390.10:FF:000018">
    <property type="entry name" value="Metalloendoproteinase 1"/>
    <property type="match status" value="1"/>
</dbReference>
<evidence type="ECO:0000256" key="1">
    <source>
        <dbReference type="ARBA" id="ARBA00009614"/>
    </source>
</evidence>
<feature type="binding site" evidence="11">
    <location>
        <position position="210"/>
    </location>
    <ligand>
        <name>Ca(2+)</name>
        <dbReference type="ChEBI" id="CHEBI:29108"/>
        <label>3</label>
    </ligand>
</feature>
<keyword evidence="8" id="KW-0865">Zymogen</keyword>
<feature type="binding site" evidence="11">
    <location>
        <position position="203"/>
    </location>
    <ligand>
        <name>Zn(2+)</name>
        <dbReference type="ChEBI" id="CHEBI:29105"/>
        <label>1</label>
    </ligand>
</feature>
<feature type="binding site" description="in inhibited form" evidence="11">
    <location>
        <position position="109"/>
    </location>
    <ligand>
        <name>Zn(2+)</name>
        <dbReference type="ChEBI" id="CHEBI:29105"/>
        <label>2</label>
        <note>catalytic</note>
    </ligand>
</feature>
<feature type="binding site" evidence="11">
    <location>
        <position position="193"/>
    </location>
    <ligand>
        <name>Ca(2+)</name>
        <dbReference type="ChEBI" id="CHEBI:29108"/>
        <label>2</label>
    </ligand>
</feature>
<keyword evidence="11" id="KW-0106">Calcium</keyword>
<feature type="signal peptide" evidence="13">
    <location>
        <begin position="1"/>
        <end position="24"/>
    </location>
</feature>
<feature type="binding site" evidence="11">
    <location>
        <position position="276"/>
    </location>
    <ligand>
        <name>Zn(2+)</name>
        <dbReference type="ChEBI" id="CHEBI:29105"/>
        <label>2</label>
        <note>catalytic</note>
    </ligand>
</feature>
<gene>
    <name evidence="15" type="ORF">TRITD_7Av1G065880</name>
</gene>
<dbReference type="Gramene" id="TRITD7Av1G065880.2">
    <property type="protein sequence ID" value="TRITD7Av1G065880.2"/>
    <property type="gene ID" value="TRITD7Av1G065880"/>
</dbReference>
<dbReference type="InterPro" id="IPR001818">
    <property type="entry name" value="Pept_M10_metallopeptidase"/>
</dbReference>
<feature type="region of interest" description="Disordered" evidence="12">
    <location>
        <begin position="302"/>
        <end position="328"/>
    </location>
</feature>
<evidence type="ECO:0000313" key="15">
    <source>
        <dbReference type="EMBL" id="VAI72536.1"/>
    </source>
</evidence>
<evidence type="ECO:0000256" key="10">
    <source>
        <dbReference type="PIRSR" id="PIRSR621190-1"/>
    </source>
</evidence>
<name>A0A9R0Z9S3_TRITD</name>
<dbReference type="GO" id="GO:0030574">
    <property type="term" value="P:collagen catabolic process"/>
    <property type="evidence" value="ECO:0007669"/>
    <property type="project" value="TreeGrafter"/>
</dbReference>
<keyword evidence="5" id="KW-0378">Hydrolase</keyword>
<evidence type="ECO:0000256" key="5">
    <source>
        <dbReference type="ARBA" id="ARBA00022801"/>
    </source>
</evidence>
<comment type="similarity">
    <text evidence="1">Belongs to the peptidase M10A family. Matrix metalloproteinases (MMPs) subfamily.</text>
</comment>
<dbReference type="GO" id="GO:0006508">
    <property type="term" value="P:proteolysis"/>
    <property type="evidence" value="ECO:0007669"/>
    <property type="project" value="UniProtKB-KW"/>
</dbReference>
<dbReference type="InterPro" id="IPR033739">
    <property type="entry name" value="M10A_MMP"/>
</dbReference>